<dbReference type="Pfam" id="PF10213">
    <property type="entry name" value="MRP-S28"/>
    <property type="match status" value="1"/>
</dbReference>
<accession>A0A0G2GZT8</accession>
<evidence type="ECO:0000313" key="5">
    <source>
        <dbReference type="Proteomes" id="UP000034182"/>
    </source>
</evidence>
<keyword evidence="4" id="KW-0689">Ribosomal protein</keyword>
<feature type="compositionally biased region" description="Basic and acidic residues" evidence="1">
    <location>
        <begin position="48"/>
        <end position="58"/>
    </location>
</feature>
<dbReference type="GO" id="GO:0005840">
    <property type="term" value="C:ribosome"/>
    <property type="evidence" value="ECO:0007669"/>
    <property type="project" value="UniProtKB-KW"/>
</dbReference>
<feature type="region of interest" description="Disordered" evidence="1">
    <location>
        <begin position="475"/>
        <end position="497"/>
    </location>
</feature>
<feature type="domain" description="Small ribosomal subunit protein mS35 mitochondrial conserved" evidence="2">
    <location>
        <begin position="166"/>
        <end position="286"/>
    </location>
</feature>
<dbReference type="Proteomes" id="UP000034182">
    <property type="component" value="Unassembled WGS sequence"/>
</dbReference>
<evidence type="ECO:0000259" key="3">
    <source>
        <dbReference type="Pfam" id="PF24852"/>
    </source>
</evidence>
<feature type="domain" description="DUF7726" evidence="3">
    <location>
        <begin position="402"/>
        <end position="473"/>
    </location>
</feature>
<feature type="region of interest" description="Disordered" evidence="1">
    <location>
        <begin position="37"/>
        <end position="58"/>
    </location>
</feature>
<dbReference type="InterPro" id="IPR056143">
    <property type="entry name" value="DUF7726"/>
</dbReference>
<dbReference type="Pfam" id="PF24852">
    <property type="entry name" value="DUF7726"/>
    <property type="match status" value="2"/>
</dbReference>
<gene>
    <name evidence="4" type="ORF">UCDDS831_g03952</name>
</gene>
<dbReference type="PANTHER" id="PTHR42339">
    <property type="entry name" value="HISTONE H1"/>
    <property type="match status" value="1"/>
</dbReference>
<dbReference type="EMBL" id="LAQI01000079">
    <property type="protein sequence ID" value="KKY22115.1"/>
    <property type="molecule type" value="Genomic_DNA"/>
</dbReference>
<dbReference type="AlphaFoldDB" id="A0A0G2GZT8"/>
<comment type="caution">
    <text evidence="4">The sequence shown here is derived from an EMBL/GenBank/DDBJ whole genome shotgun (WGS) entry which is preliminary data.</text>
</comment>
<dbReference type="PANTHER" id="PTHR42339:SF1">
    <property type="entry name" value="HISTONE H1"/>
    <property type="match status" value="1"/>
</dbReference>
<evidence type="ECO:0000256" key="1">
    <source>
        <dbReference type="SAM" id="MobiDB-lite"/>
    </source>
</evidence>
<dbReference type="InterPro" id="IPR019349">
    <property type="entry name" value="Ribosomal_mS35_mit"/>
</dbReference>
<feature type="domain" description="DUF7726" evidence="3">
    <location>
        <begin position="523"/>
        <end position="602"/>
    </location>
</feature>
<evidence type="ECO:0000259" key="2">
    <source>
        <dbReference type="Pfam" id="PF10213"/>
    </source>
</evidence>
<proteinExistence type="predicted"/>
<reference evidence="4 5" key="1">
    <citation type="submission" date="2015-03" db="EMBL/GenBank/DDBJ databases">
        <authorList>
            <person name="Morales-Cruz A."/>
            <person name="Amrine K.C."/>
            <person name="Cantu D."/>
        </authorList>
    </citation>
    <scope>NUCLEOTIDE SEQUENCE [LARGE SCALE GENOMIC DNA]</scope>
    <source>
        <strain evidence="4">DS831</strain>
    </source>
</reference>
<protein>
    <submittedName>
        <fullName evidence="4">Putative 37s ribosomal protein</fullName>
    </submittedName>
</protein>
<organism evidence="4 5">
    <name type="scientific">Diplodia seriata</name>
    <dbReference type="NCBI Taxonomy" id="420778"/>
    <lineage>
        <taxon>Eukaryota</taxon>
        <taxon>Fungi</taxon>
        <taxon>Dikarya</taxon>
        <taxon>Ascomycota</taxon>
        <taxon>Pezizomycotina</taxon>
        <taxon>Dothideomycetes</taxon>
        <taxon>Dothideomycetes incertae sedis</taxon>
        <taxon>Botryosphaeriales</taxon>
        <taxon>Botryosphaeriaceae</taxon>
        <taxon>Diplodia</taxon>
    </lineage>
</organism>
<evidence type="ECO:0000313" key="4">
    <source>
        <dbReference type="EMBL" id="KKY22115.1"/>
    </source>
</evidence>
<keyword evidence="4" id="KW-0687">Ribonucleoprotein</keyword>
<reference evidence="4 5" key="2">
    <citation type="submission" date="2015-05" db="EMBL/GenBank/DDBJ databases">
        <title>Distinctive expansion of gene families associated with plant cell wall degradation and secondary metabolism in the genomes of grapevine trunk pathogens.</title>
        <authorList>
            <person name="Lawrence D.P."/>
            <person name="Travadon R."/>
            <person name="Rolshausen P.E."/>
            <person name="Baumgartner K."/>
        </authorList>
    </citation>
    <scope>NUCLEOTIDE SEQUENCE [LARGE SCALE GENOMIC DNA]</scope>
    <source>
        <strain evidence="4">DS831</strain>
    </source>
</reference>
<sequence>MASAAKRLAFHARTVRPSPLRTVQRCQRDVPTAWHTQRCFSTTPAPRAKGDKDADGEDEQVRAVDHEFDELKSVLGDDLPTKGQAMHEILQGIDPAMLSGFSEKRERSFREGFWGEGEPDMGEDEEWHGDDITSTAHAELEQQREIREYMRIAAWEMPLLAKYAKPFQPPTGETPLRFRHTTYMGEHHPAERKVVVEFSVPDLPNLTQVQSDKLIKLAGPRYNPDTQIVKMSAEHFETQAQNKRYLGDVINDLLNEARNPKDTFADLPFDFRHHKPKVFHKFPKEWALTPQRKQYLDQRRQERVQIEQTRREEGTLVDGNAVIEKALAGPNMFEAPEPLLERPPLADLAHQANLPPSAPLAIDLAGLSKQINESNTGKKRGRVEELSGFDDSDFQDATDGLPIDKNPDQVRRMIHRLIDNGGMKVGEFCDKLGVSNKSYNNFLRQSGPTKGLSSDCYSNAWAYFKYREMNGIKLPSASGGSKKQKTDGADNAGASKAASKDKAITAADLADIHLPGEDDDAVEIYDTCDEMRKKMNAHMKKPGVTQAQFCRDLSAMYTSPTKITASQLSNFRSKKGPNAGNTTTIFYAAYCFFEKLRLKEGKPKSKHREEMEAVWSMRGGFDTTTRHDRGYLCIRGEEPVIDKYGMVQFVR</sequence>
<name>A0A0G2GZT8_9PEZI</name>